<dbReference type="Proteomes" id="UP000504637">
    <property type="component" value="Unplaced"/>
</dbReference>
<dbReference type="AlphaFoldDB" id="A0A6J3M8G9"/>
<dbReference type="InterPro" id="IPR001853">
    <property type="entry name" value="DSBA-like_thioredoxin_dom"/>
</dbReference>
<dbReference type="PANTHER" id="PTHR42943">
    <property type="entry name" value="GLUTATHIONE S-TRANSFERASE KAPPA"/>
    <property type="match status" value="1"/>
</dbReference>
<sequence>MSKLRPGETLSYRLIRIPIQSISVRRGITNDVARERLTDSFESRQHAHVIYESDNRTPSNTTRTSVFYIRPIAKDLTSWNLALGCPTEVDVSSYKGQTTDIKMAKNKITLYLDVVSPFAYIAFHVLRTSPTFAQCEIKYVPMFLGGIMQATGNTPPVSIKNKGEYTSRERERWQKYFNVPMSSTMPSPFPQVTIVPDRALCYVESKHPEKLQDAIQALYKAFWVETKTISDPKVVAGALESALGKALAEEIMAAVGSEPVKAALKENTDKAFKDGCFGIPFFVATNTKGETDTFWGVDHIGVLCDHLGLEVKRKEGGFQALL</sequence>
<dbReference type="GO" id="GO:0005739">
    <property type="term" value="C:mitochondrion"/>
    <property type="evidence" value="ECO:0007669"/>
    <property type="project" value="TreeGrafter"/>
</dbReference>
<dbReference type="Gene3D" id="3.40.30.10">
    <property type="entry name" value="Glutaredoxin"/>
    <property type="match status" value="1"/>
</dbReference>
<dbReference type="SUPFAM" id="SSF52833">
    <property type="entry name" value="Thioredoxin-like"/>
    <property type="match status" value="1"/>
</dbReference>
<dbReference type="GO" id="GO:0004364">
    <property type="term" value="F:glutathione transferase activity"/>
    <property type="evidence" value="ECO:0007669"/>
    <property type="project" value="UniProtKB-EC"/>
</dbReference>
<comment type="catalytic activity">
    <reaction evidence="4">
        <text>RX + glutathione = an S-substituted glutathione + a halide anion + H(+)</text>
        <dbReference type="Rhea" id="RHEA:16437"/>
        <dbReference type="ChEBI" id="CHEBI:15378"/>
        <dbReference type="ChEBI" id="CHEBI:16042"/>
        <dbReference type="ChEBI" id="CHEBI:17792"/>
        <dbReference type="ChEBI" id="CHEBI:57925"/>
        <dbReference type="ChEBI" id="CHEBI:90779"/>
        <dbReference type="EC" id="2.5.1.18"/>
    </reaction>
</comment>
<gene>
    <name evidence="9" type="ORF">K489DRAFT_378711</name>
</gene>
<dbReference type="InterPro" id="IPR051924">
    <property type="entry name" value="GST_Kappa/NadH"/>
</dbReference>
<dbReference type="GO" id="GO:0004602">
    <property type="term" value="F:glutathione peroxidase activity"/>
    <property type="evidence" value="ECO:0007669"/>
    <property type="project" value="TreeGrafter"/>
</dbReference>
<dbReference type="FunFam" id="3.40.30.10:FF:000096">
    <property type="entry name" value="Glutathione S-transferase kappa"/>
    <property type="match status" value="1"/>
</dbReference>
<evidence type="ECO:0000256" key="5">
    <source>
        <dbReference type="ARBA" id="ARBA00073833"/>
    </source>
</evidence>
<evidence type="ECO:0000256" key="2">
    <source>
        <dbReference type="ARBA" id="ARBA00012452"/>
    </source>
</evidence>
<dbReference type="RefSeq" id="XP_033461326.1">
    <property type="nucleotide sequence ID" value="XM_033604465.1"/>
</dbReference>
<reference evidence="9" key="1">
    <citation type="submission" date="2020-01" db="EMBL/GenBank/DDBJ databases">
        <authorList>
            <consortium name="DOE Joint Genome Institute"/>
            <person name="Haridas S."/>
            <person name="Albert R."/>
            <person name="Binder M."/>
            <person name="Bloem J."/>
            <person name="Labutti K."/>
            <person name="Salamov A."/>
            <person name="Andreopoulos B."/>
            <person name="Baker S.E."/>
            <person name="Barry K."/>
            <person name="Bills G."/>
            <person name="Bluhm B.H."/>
            <person name="Cannon C."/>
            <person name="Castanera R."/>
            <person name="Culley D.E."/>
            <person name="Daum C."/>
            <person name="Ezra D."/>
            <person name="Gonzalez J.B."/>
            <person name="Henrissat B."/>
            <person name="Kuo A."/>
            <person name="Liang C."/>
            <person name="Lipzen A."/>
            <person name="Lutzoni F."/>
            <person name="Magnuson J."/>
            <person name="Mondo S."/>
            <person name="Nolan M."/>
            <person name="Ohm R."/>
            <person name="Pangilinan J."/>
            <person name="Park H.-J."/>
            <person name="Ramirez L."/>
            <person name="Alfaro M."/>
            <person name="Sun H."/>
            <person name="Tritt A."/>
            <person name="Yoshinaga Y."/>
            <person name="Zwiers L.-H."/>
            <person name="Turgeon B.G."/>
            <person name="Goodwin S.B."/>
            <person name="Spatafora J.W."/>
            <person name="Crous P.W."/>
            <person name="Grigoriev I.V."/>
        </authorList>
    </citation>
    <scope>NUCLEOTIDE SEQUENCE</scope>
    <source>
        <strain evidence="9">CBS 342.82</strain>
    </source>
</reference>
<evidence type="ECO:0000313" key="9">
    <source>
        <dbReference type="RefSeq" id="XP_033461326.1"/>
    </source>
</evidence>
<dbReference type="OrthoDB" id="4664297at2759"/>
<dbReference type="Pfam" id="PF01323">
    <property type="entry name" value="DSBA"/>
    <property type="match status" value="1"/>
</dbReference>
<name>A0A6J3M8G9_9PEZI</name>
<protein>
    <recommendedName>
        <fullName evidence="5">Glutathione S-transferase kappa 1</fullName>
        <ecNumber evidence="2">2.5.1.18</ecNumber>
    </recommendedName>
    <alternativeName>
        <fullName evidence="6">GST class-kappa</fullName>
    </alternativeName>
</protein>
<evidence type="ECO:0000256" key="6">
    <source>
        <dbReference type="ARBA" id="ARBA00083519"/>
    </source>
</evidence>
<evidence type="ECO:0000256" key="4">
    <source>
        <dbReference type="ARBA" id="ARBA00047960"/>
    </source>
</evidence>
<dbReference type="PANTHER" id="PTHR42943:SF2">
    <property type="entry name" value="GLUTATHIONE S-TRANSFERASE KAPPA 1"/>
    <property type="match status" value="1"/>
</dbReference>
<reference evidence="9" key="3">
    <citation type="submission" date="2025-08" db="UniProtKB">
        <authorList>
            <consortium name="RefSeq"/>
        </authorList>
    </citation>
    <scope>IDENTIFICATION</scope>
    <source>
        <strain evidence="9">CBS 342.82</strain>
    </source>
</reference>
<proteinExistence type="inferred from homology"/>
<organism evidence="9">
    <name type="scientific">Dissoconium aciculare CBS 342.82</name>
    <dbReference type="NCBI Taxonomy" id="1314786"/>
    <lineage>
        <taxon>Eukaryota</taxon>
        <taxon>Fungi</taxon>
        <taxon>Dikarya</taxon>
        <taxon>Ascomycota</taxon>
        <taxon>Pezizomycotina</taxon>
        <taxon>Dothideomycetes</taxon>
        <taxon>Dothideomycetidae</taxon>
        <taxon>Mycosphaerellales</taxon>
        <taxon>Dissoconiaceae</taxon>
        <taxon>Dissoconium</taxon>
    </lineage>
</organism>
<dbReference type="GO" id="GO:0006749">
    <property type="term" value="P:glutathione metabolic process"/>
    <property type="evidence" value="ECO:0007669"/>
    <property type="project" value="TreeGrafter"/>
</dbReference>
<comment type="similarity">
    <text evidence="1">Belongs to the GST superfamily. Kappa family.</text>
</comment>
<evidence type="ECO:0000256" key="3">
    <source>
        <dbReference type="ARBA" id="ARBA00022679"/>
    </source>
</evidence>
<evidence type="ECO:0000259" key="7">
    <source>
        <dbReference type="Pfam" id="PF01323"/>
    </source>
</evidence>
<evidence type="ECO:0000313" key="8">
    <source>
        <dbReference type="Proteomes" id="UP000504637"/>
    </source>
</evidence>
<evidence type="ECO:0000256" key="1">
    <source>
        <dbReference type="ARBA" id="ARBA00006494"/>
    </source>
</evidence>
<reference evidence="9" key="2">
    <citation type="submission" date="2020-04" db="EMBL/GenBank/DDBJ databases">
        <authorList>
            <consortium name="NCBI Genome Project"/>
        </authorList>
    </citation>
    <scope>NUCLEOTIDE SEQUENCE</scope>
    <source>
        <strain evidence="9">CBS 342.82</strain>
    </source>
</reference>
<dbReference type="InterPro" id="IPR036249">
    <property type="entry name" value="Thioredoxin-like_sf"/>
</dbReference>
<dbReference type="GO" id="GO:0005777">
    <property type="term" value="C:peroxisome"/>
    <property type="evidence" value="ECO:0007669"/>
    <property type="project" value="TreeGrafter"/>
</dbReference>
<accession>A0A6J3M8G9</accession>
<keyword evidence="3" id="KW-0808">Transferase</keyword>
<feature type="domain" description="DSBA-like thioredoxin" evidence="7">
    <location>
        <begin position="108"/>
        <end position="307"/>
    </location>
</feature>
<keyword evidence="8" id="KW-1185">Reference proteome</keyword>
<dbReference type="GeneID" id="54362265"/>
<dbReference type="EC" id="2.5.1.18" evidence="2"/>